<accession>A0A511QGR9</accession>
<comment type="similarity">
    <text evidence="9">Belongs to the GSP H family.</text>
</comment>
<evidence type="ECO:0000256" key="10">
    <source>
        <dbReference type="ARBA" id="ARBA00030775"/>
    </source>
</evidence>
<dbReference type="PIRSF" id="PIRSF024622">
    <property type="entry name" value="Tfp_FimT"/>
    <property type="match status" value="1"/>
</dbReference>
<evidence type="ECO:0000256" key="4">
    <source>
        <dbReference type="ARBA" id="ARBA00022481"/>
    </source>
</evidence>
<evidence type="ECO:0000313" key="14">
    <source>
        <dbReference type="Proteomes" id="UP000321922"/>
    </source>
</evidence>
<dbReference type="InterPro" id="IPR022346">
    <property type="entry name" value="T2SS_GspH"/>
</dbReference>
<gene>
    <name evidence="13" type="ORF">VSA01S_17540</name>
</gene>
<keyword evidence="6 11" id="KW-0812">Transmembrane</keyword>
<comment type="caution">
    <text evidence="13">The sequence shown here is derived from an EMBL/GenBank/DDBJ whole genome shotgun (WGS) entry which is preliminary data.</text>
</comment>
<evidence type="ECO:0000259" key="12">
    <source>
        <dbReference type="Pfam" id="PF12019"/>
    </source>
</evidence>
<dbReference type="GO" id="GO:0015628">
    <property type="term" value="P:protein secretion by the type II secretion system"/>
    <property type="evidence" value="ECO:0007669"/>
    <property type="project" value="InterPro"/>
</dbReference>
<keyword evidence="8 11" id="KW-0472">Membrane</keyword>
<evidence type="ECO:0000256" key="5">
    <source>
        <dbReference type="ARBA" id="ARBA00022519"/>
    </source>
</evidence>
<protein>
    <recommendedName>
        <fullName evidence="2">Type II secretion system protein H</fullName>
    </recommendedName>
    <alternativeName>
        <fullName evidence="10">General secretion pathway protein H</fullName>
    </alternativeName>
</protein>
<keyword evidence="5" id="KW-0997">Cell inner membrane</keyword>
<proteinExistence type="inferred from homology"/>
<evidence type="ECO:0000256" key="1">
    <source>
        <dbReference type="ARBA" id="ARBA00004377"/>
    </source>
</evidence>
<organism evidence="13 14">
    <name type="scientific">Vibrio sagamiensis NBRC 104589</name>
    <dbReference type="NCBI Taxonomy" id="1219064"/>
    <lineage>
        <taxon>Bacteria</taxon>
        <taxon>Pseudomonadati</taxon>
        <taxon>Pseudomonadota</taxon>
        <taxon>Gammaproteobacteria</taxon>
        <taxon>Vibrionales</taxon>
        <taxon>Vibrionaceae</taxon>
        <taxon>Vibrio</taxon>
    </lineage>
</organism>
<keyword evidence="3" id="KW-1003">Cell membrane</keyword>
<evidence type="ECO:0000256" key="3">
    <source>
        <dbReference type="ARBA" id="ARBA00022475"/>
    </source>
</evidence>
<dbReference type="EMBL" id="BJXJ01000014">
    <property type="protein sequence ID" value="GEM75642.1"/>
    <property type="molecule type" value="Genomic_DNA"/>
</dbReference>
<dbReference type="AlphaFoldDB" id="A0A511QGR9"/>
<feature type="domain" description="General secretion pathway GspH" evidence="12">
    <location>
        <begin position="41"/>
        <end position="144"/>
    </location>
</feature>
<keyword evidence="7 11" id="KW-1133">Transmembrane helix</keyword>
<evidence type="ECO:0000256" key="7">
    <source>
        <dbReference type="ARBA" id="ARBA00022989"/>
    </source>
</evidence>
<evidence type="ECO:0000256" key="9">
    <source>
        <dbReference type="ARBA" id="ARBA00025772"/>
    </source>
</evidence>
<name>A0A511QGR9_9VIBR</name>
<evidence type="ECO:0000256" key="11">
    <source>
        <dbReference type="SAM" id="Phobius"/>
    </source>
</evidence>
<dbReference type="NCBIfam" id="TIGR02532">
    <property type="entry name" value="IV_pilin_GFxxxE"/>
    <property type="match status" value="1"/>
</dbReference>
<dbReference type="GO" id="GO:0005886">
    <property type="term" value="C:plasma membrane"/>
    <property type="evidence" value="ECO:0007669"/>
    <property type="project" value="UniProtKB-SubCell"/>
</dbReference>
<evidence type="ECO:0000256" key="6">
    <source>
        <dbReference type="ARBA" id="ARBA00022692"/>
    </source>
</evidence>
<keyword evidence="14" id="KW-1185">Reference proteome</keyword>
<dbReference type="InterPro" id="IPR012902">
    <property type="entry name" value="N_methyl_site"/>
</dbReference>
<reference evidence="13 14" key="1">
    <citation type="submission" date="2019-07" db="EMBL/GenBank/DDBJ databases">
        <title>Whole genome shotgun sequence of Vibrio sagamiensis NBRC 104589.</title>
        <authorList>
            <person name="Hosoyama A."/>
            <person name="Uohara A."/>
            <person name="Ohji S."/>
            <person name="Ichikawa N."/>
        </authorList>
    </citation>
    <scope>NUCLEOTIDE SEQUENCE [LARGE SCALE GENOMIC DNA]</scope>
    <source>
        <strain evidence="13 14">NBRC 104589</strain>
    </source>
</reference>
<dbReference type="Pfam" id="PF07963">
    <property type="entry name" value="N_methyl"/>
    <property type="match status" value="1"/>
</dbReference>
<evidence type="ECO:0000313" key="13">
    <source>
        <dbReference type="EMBL" id="GEM75642.1"/>
    </source>
</evidence>
<dbReference type="Pfam" id="PF12019">
    <property type="entry name" value="GspH"/>
    <property type="match status" value="1"/>
</dbReference>
<dbReference type="SUPFAM" id="SSF54523">
    <property type="entry name" value="Pili subunits"/>
    <property type="match status" value="1"/>
</dbReference>
<dbReference type="OrthoDB" id="5871678at2"/>
<feature type="transmembrane region" description="Helical" evidence="11">
    <location>
        <begin position="6"/>
        <end position="28"/>
    </location>
</feature>
<evidence type="ECO:0000256" key="8">
    <source>
        <dbReference type="ARBA" id="ARBA00023136"/>
    </source>
</evidence>
<dbReference type="GO" id="GO:0015627">
    <property type="term" value="C:type II protein secretion system complex"/>
    <property type="evidence" value="ECO:0007669"/>
    <property type="project" value="InterPro"/>
</dbReference>
<dbReference type="RefSeq" id="WP_039979799.1">
    <property type="nucleotide sequence ID" value="NZ_BAOJ01000020.1"/>
</dbReference>
<keyword evidence="4" id="KW-0488">Methylation</keyword>
<dbReference type="InterPro" id="IPR016824">
    <property type="entry name" value="Tfp-pilus_assembly_FimT"/>
</dbReference>
<comment type="subcellular location">
    <subcellularLocation>
        <location evidence="1">Cell inner membrane</location>
        <topology evidence="1">Single-pass membrane protein</topology>
    </subcellularLocation>
</comment>
<sequence>MPRGFTLLEQLITLTVFSILLTAAIPAFKKMFEAHKMRRLANQFHHFMIYSKSQAVLNRERLWAHIIRPERGITQGNWRIELTNHSKPEMGRVLSSFSGQDFTGIVVSFHYVSDQISFDGVHGRPSSGNIRFYSQTSSEQALKVISHTLSSRVRICSDHPTQKYLSYPLCL</sequence>
<dbReference type="Proteomes" id="UP000321922">
    <property type="component" value="Unassembled WGS sequence"/>
</dbReference>
<evidence type="ECO:0000256" key="2">
    <source>
        <dbReference type="ARBA" id="ARBA00021549"/>
    </source>
</evidence>
<dbReference type="InterPro" id="IPR045584">
    <property type="entry name" value="Pilin-like"/>
</dbReference>